<dbReference type="PRINTS" id="PR01547">
    <property type="entry name" value="YEAST176DUF"/>
</dbReference>
<dbReference type="Gene3D" id="2.130.10.10">
    <property type="entry name" value="YVTN repeat-like/Quinoprotein amine dehydrogenase"/>
    <property type="match status" value="2"/>
</dbReference>
<dbReference type="PROSITE" id="PS50082">
    <property type="entry name" value="WD_REPEATS_2"/>
    <property type="match status" value="1"/>
</dbReference>
<dbReference type="SMART" id="SM00320">
    <property type="entry name" value="WD40"/>
    <property type="match status" value="4"/>
</dbReference>
<evidence type="ECO:0000256" key="5">
    <source>
        <dbReference type="SAM" id="MobiDB-lite"/>
    </source>
</evidence>
<protein>
    <submittedName>
        <fullName evidence="7">WD-repeat protein mip1</fullName>
    </submittedName>
</protein>
<dbReference type="GO" id="GO:0030307">
    <property type="term" value="P:positive regulation of cell growth"/>
    <property type="evidence" value="ECO:0007669"/>
    <property type="project" value="TreeGrafter"/>
</dbReference>
<dbReference type="FunCoup" id="C4JSS7">
    <property type="interactions" value="727"/>
</dbReference>
<dbReference type="InterPro" id="IPR036322">
    <property type="entry name" value="WD40_repeat_dom_sf"/>
</dbReference>
<dbReference type="GeneID" id="8443423"/>
<dbReference type="InterPro" id="IPR004083">
    <property type="entry name" value="Raptor"/>
</dbReference>
<feature type="domain" description="Raptor N-terminal CASPase-like" evidence="6">
    <location>
        <begin position="184"/>
        <end position="339"/>
    </location>
</feature>
<dbReference type="GO" id="GO:0000329">
    <property type="term" value="C:fungal-type vacuole membrane"/>
    <property type="evidence" value="ECO:0007669"/>
    <property type="project" value="EnsemblFungi"/>
</dbReference>
<accession>C4JSS7</accession>
<dbReference type="InParanoid" id="C4JSS7"/>
<dbReference type="GO" id="GO:0043130">
    <property type="term" value="F:ubiquitin binding"/>
    <property type="evidence" value="ECO:0007669"/>
    <property type="project" value="EnsemblFungi"/>
</dbReference>
<proteinExistence type="inferred from homology"/>
<reference evidence="8" key="1">
    <citation type="journal article" date="2009" name="Genome Res.">
        <title>Comparative genomic analyses of the human fungal pathogens Coccidioides and their relatives.</title>
        <authorList>
            <person name="Sharpton T.J."/>
            <person name="Stajich J.E."/>
            <person name="Rounsley S.D."/>
            <person name="Gardner M.J."/>
            <person name="Wortman J.R."/>
            <person name="Jordar V.S."/>
            <person name="Maiti R."/>
            <person name="Kodira C.D."/>
            <person name="Neafsey D.E."/>
            <person name="Zeng Q."/>
            <person name="Hung C.-Y."/>
            <person name="McMahan C."/>
            <person name="Muszewska A."/>
            <person name="Grynberg M."/>
            <person name="Mandel M.A."/>
            <person name="Kellner E.M."/>
            <person name="Barker B.M."/>
            <person name="Galgiani J.N."/>
            <person name="Orbach M.J."/>
            <person name="Kirkland T.N."/>
            <person name="Cole G.T."/>
            <person name="Henn M.R."/>
            <person name="Birren B.W."/>
            <person name="Taylor J.W."/>
        </authorList>
    </citation>
    <scope>NUCLEOTIDE SEQUENCE [LARGE SCALE GENOMIC DNA]</scope>
    <source>
        <strain evidence="8">UAMH 1704</strain>
    </source>
</reference>
<dbReference type="PANTHER" id="PTHR12848:SF16">
    <property type="entry name" value="REGULATORY-ASSOCIATED PROTEIN OF MTOR"/>
    <property type="match status" value="1"/>
</dbReference>
<dbReference type="Pfam" id="PF14538">
    <property type="entry name" value="Raptor_N"/>
    <property type="match status" value="1"/>
</dbReference>
<dbReference type="GO" id="GO:0010506">
    <property type="term" value="P:regulation of autophagy"/>
    <property type="evidence" value="ECO:0007669"/>
    <property type="project" value="TreeGrafter"/>
</dbReference>
<evidence type="ECO:0000256" key="1">
    <source>
        <dbReference type="ARBA" id="ARBA00009257"/>
    </source>
</evidence>
<feature type="compositionally biased region" description="Polar residues" evidence="5">
    <location>
        <begin position="9"/>
        <end position="27"/>
    </location>
</feature>
<keyword evidence="2 4" id="KW-0853">WD repeat</keyword>
<comment type="similarity">
    <text evidence="1">Belongs to the WD repeat RAPTOR family.</text>
</comment>
<evidence type="ECO:0000256" key="3">
    <source>
        <dbReference type="ARBA" id="ARBA00022737"/>
    </source>
</evidence>
<feature type="compositionally biased region" description="Polar residues" evidence="5">
    <location>
        <begin position="1008"/>
        <end position="1017"/>
    </location>
</feature>
<dbReference type="GO" id="GO:0031139">
    <property type="term" value="P:positive regulation of conjugation with cellular fusion"/>
    <property type="evidence" value="ECO:0007669"/>
    <property type="project" value="EnsemblFungi"/>
</dbReference>
<dbReference type="GO" id="GO:0009267">
    <property type="term" value="P:cellular response to starvation"/>
    <property type="evidence" value="ECO:0007669"/>
    <property type="project" value="EnsemblFungi"/>
</dbReference>
<dbReference type="GO" id="GO:0030874">
    <property type="term" value="C:nucleolar chromatin"/>
    <property type="evidence" value="ECO:0007669"/>
    <property type="project" value="EnsemblFungi"/>
</dbReference>
<keyword evidence="3" id="KW-0677">Repeat</keyword>
<dbReference type="VEuPathDB" id="FungiDB:UREG_05516"/>
<feature type="repeat" description="WD" evidence="4">
    <location>
        <begin position="1251"/>
        <end position="1273"/>
    </location>
</feature>
<evidence type="ECO:0000259" key="6">
    <source>
        <dbReference type="SMART" id="SM01302"/>
    </source>
</evidence>
<dbReference type="RefSeq" id="XP_002584827.1">
    <property type="nucleotide sequence ID" value="XM_002584781.1"/>
</dbReference>
<dbReference type="InterPro" id="IPR016024">
    <property type="entry name" value="ARM-type_fold"/>
</dbReference>
<organism evidence="7 8">
    <name type="scientific">Uncinocarpus reesii (strain UAMH 1704)</name>
    <dbReference type="NCBI Taxonomy" id="336963"/>
    <lineage>
        <taxon>Eukaryota</taxon>
        <taxon>Fungi</taxon>
        <taxon>Dikarya</taxon>
        <taxon>Ascomycota</taxon>
        <taxon>Pezizomycotina</taxon>
        <taxon>Eurotiomycetes</taxon>
        <taxon>Eurotiomycetidae</taxon>
        <taxon>Onygenales</taxon>
        <taxon>Onygenaceae</taxon>
        <taxon>Uncinocarpus</taxon>
    </lineage>
</organism>
<dbReference type="InterPro" id="IPR011989">
    <property type="entry name" value="ARM-like"/>
</dbReference>
<dbReference type="EMBL" id="CH476617">
    <property type="protein sequence ID" value="EEP80674.1"/>
    <property type="molecule type" value="Genomic_DNA"/>
</dbReference>
<feature type="compositionally biased region" description="Polar residues" evidence="5">
    <location>
        <begin position="974"/>
        <end position="988"/>
    </location>
</feature>
<dbReference type="KEGG" id="ure:UREG_05516"/>
<dbReference type="GO" id="GO:0071230">
    <property type="term" value="P:cellular response to amino acid stimulus"/>
    <property type="evidence" value="ECO:0007669"/>
    <property type="project" value="TreeGrafter"/>
</dbReference>
<dbReference type="eggNOG" id="KOG1517">
    <property type="taxonomic scope" value="Eukaryota"/>
</dbReference>
<feature type="region of interest" description="Disordered" evidence="5">
    <location>
        <begin position="1"/>
        <end position="32"/>
    </location>
</feature>
<evidence type="ECO:0000313" key="7">
    <source>
        <dbReference type="EMBL" id="EEP80674.1"/>
    </source>
</evidence>
<evidence type="ECO:0000256" key="4">
    <source>
        <dbReference type="PROSITE-ProRule" id="PRU00221"/>
    </source>
</evidence>
<dbReference type="FunFam" id="1.25.10.10:FF:000194">
    <property type="entry name" value="WD repeat-containing protein mip1"/>
    <property type="match status" value="1"/>
</dbReference>
<dbReference type="Proteomes" id="UP000002058">
    <property type="component" value="Unassembled WGS sequence"/>
</dbReference>
<name>C4JSS7_UNCRE</name>
<dbReference type="GO" id="GO:0005886">
    <property type="term" value="C:plasma membrane"/>
    <property type="evidence" value="ECO:0007669"/>
    <property type="project" value="EnsemblFungi"/>
</dbReference>
<dbReference type="SUPFAM" id="SSF48371">
    <property type="entry name" value="ARM repeat"/>
    <property type="match status" value="1"/>
</dbReference>
<dbReference type="InterPro" id="IPR029347">
    <property type="entry name" value="Raptor_N"/>
</dbReference>
<dbReference type="GO" id="GO:0030674">
    <property type="term" value="F:protein-macromolecule adaptor activity"/>
    <property type="evidence" value="ECO:0007669"/>
    <property type="project" value="TreeGrafter"/>
</dbReference>
<dbReference type="PANTHER" id="PTHR12848">
    <property type="entry name" value="REGULATORY-ASSOCIATED PROTEIN OF MTOR"/>
    <property type="match status" value="1"/>
</dbReference>
<dbReference type="OrthoDB" id="10262360at2759"/>
<sequence>MRDPKSDTYQDAQTRPQTAEQMQSVPQSKAARVSFEPQVEMYDAPTLDLRPSSTGHHRSQTVTFKGNGHIDVSNGASGTATSVSGYSSARIAEPVAKSMRPTPTLVRAKSDHWLKHEQDDAAKDDDEDFELRHGWQEEYTSSEYLKILNSNFYMYFNEKRHDTGGIPKEQTGTWMQQDWRMRDRLKTVSAALAICLNIGVDPPDVVKTNPSAKLECWVDPTSSGGAQNKVMEQIGKKLQEQYETLSLRTRYKQYLDPSVDETKKFCISLRRNAKDERVLFHYNGHGVPLPTASGEIWVFNKTYTQYIPVSLYDLQSWLAGPSLFVFDVSHAGHIVTNFHKFVEKHEKENAEACRKDPNAVVQNYSDCILLAACDKTESLPTNPDLPADLFTCCLTTPIQIALRYFMLQNPLQCGFPPDEIKIPGRLQDRRSPLGELNWIFTAITDTIAWNTLPRALFKKLFRQDLMVAALFRNFLLSERIMRAHECRPISSPELPETHTHPLWQSWDLAVEMVLSQLPALLENEEGKRHYEYQHSSFFSEQLTAFEVYLSSGPTESNPPDQLPIVLQVLLSQAHRLRALILLSKFLDLGPWAVHLALSIGIFPYVVKLLQSAAQELKPVMVFIWARIMAVDHTVQHDLLKDNGIHYFINILNPNTGIPVGNVSEHRAMCAFIVAVFCKDYLQGQNVCLSPELIEFCLYHLMDVENPLLRQWCCLCLSMLWYNFAEAKWVGIRCSAPARLCELAMDPVPEVRAAMLHALTNFIGIPDLTDQVAQIEEYLAASIVPMGNDGSVVVRKELLVFLSTFVKRYQNKFLVAAYEQLLEEKHILRHTVSGSKDTQPPPYRERGVSHNTIYGSLWKLLLILSVDPQEEVAQEAGVVVDYVYKVLLDSPMGGLAQDARDEILALHRRSQSKKPQPLELVEMKRARPETPPAQASGKSEGYFSLSLRRTASVAASLKNLAFGSSAADQRPASPLNPSGKPTISKNRVTITPRGRAPPEWTRPPEVNDQPVSTGQYGQAPTPPSRGFKPRDLTKEPSIPLKSRFLSWSTEYFREPQMKPNEPDEPGSADYNQRLWRRARNEKIIVETQQMKDKGGSGRWDVASSLMNNPSQPAKMCFHQFEDHLAVADDRDTICIWDWQNNSRLSRFSNGNPLGSRINEVRFINEDDQALLMTGSSDGVLKIFRNYESNRKAELVTSFRALPELIPSNKNAGLVMDWQQGQGKALVAGDVKVIRVWNAATEVCTVRAGVRELISGSRNGEIKLWDLRMDHSIDTIQATKDTLRTLSVHEHAPVFSIGTNRHEVKTFNADGQYLSSFEPHGSFLHHSRTSPVVGTAFHPHRMVMACSTLYDNYINLVSC</sequence>
<dbReference type="InterPro" id="IPR015943">
    <property type="entry name" value="WD40/YVTN_repeat-like_dom_sf"/>
</dbReference>
<keyword evidence="8" id="KW-1185">Reference proteome</keyword>
<dbReference type="SUPFAM" id="SSF50978">
    <property type="entry name" value="WD40 repeat-like"/>
    <property type="match status" value="1"/>
</dbReference>
<dbReference type="FunFam" id="2.130.10.10:FF:000514">
    <property type="entry name" value="TORC1 growth control complex subunit Kog1"/>
    <property type="match status" value="1"/>
</dbReference>
<dbReference type="GO" id="GO:0031929">
    <property type="term" value="P:TOR signaling"/>
    <property type="evidence" value="ECO:0007669"/>
    <property type="project" value="InterPro"/>
</dbReference>
<evidence type="ECO:0000313" key="8">
    <source>
        <dbReference type="Proteomes" id="UP000002058"/>
    </source>
</evidence>
<dbReference type="OMA" id="TEVCTND"/>
<dbReference type="STRING" id="336963.C4JSS7"/>
<dbReference type="InterPro" id="IPR001680">
    <property type="entry name" value="WD40_rpt"/>
</dbReference>
<evidence type="ECO:0000256" key="2">
    <source>
        <dbReference type="ARBA" id="ARBA00022574"/>
    </source>
</evidence>
<dbReference type="Gene3D" id="1.25.10.10">
    <property type="entry name" value="Leucine-rich Repeat Variant"/>
    <property type="match status" value="1"/>
</dbReference>
<dbReference type="SMART" id="SM01302">
    <property type="entry name" value="Raptor_N"/>
    <property type="match status" value="1"/>
</dbReference>
<dbReference type="HOGENOM" id="CLU_001136_0_2_1"/>
<feature type="region of interest" description="Disordered" evidence="5">
    <location>
        <begin position="963"/>
        <end position="1038"/>
    </location>
</feature>
<dbReference type="GO" id="GO:0031931">
    <property type="term" value="C:TORC1 complex"/>
    <property type="evidence" value="ECO:0007669"/>
    <property type="project" value="EnsemblFungi"/>
</dbReference>
<gene>
    <name evidence="7" type="ORF">UREG_05516</name>
</gene>